<keyword evidence="1" id="KW-0540">Nuclease</keyword>
<keyword evidence="1" id="KW-0378">Hydrolase</keyword>
<dbReference type="Proteomes" id="UP000705823">
    <property type="component" value="Unassembled WGS sequence"/>
</dbReference>
<organism evidence="1 2">
    <name type="scientific">Halonotius terrestris</name>
    <dbReference type="NCBI Taxonomy" id="2487750"/>
    <lineage>
        <taxon>Archaea</taxon>
        <taxon>Methanobacteriati</taxon>
        <taxon>Methanobacteriota</taxon>
        <taxon>Stenosarchaea group</taxon>
        <taxon>Halobacteria</taxon>
        <taxon>Halobacteriales</taxon>
        <taxon>Haloferacaceae</taxon>
        <taxon>Halonotius</taxon>
    </lineage>
</organism>
<sequence>MDIADAKAEIDTLINNARFRCFRPIRVAEILHRSRTVSEVALEEPESYRVESSRWRDEMSRRLTGKASSSSRSYQKDFSDLIDPSSLAELDEVNRAENGLVESYIYHRLKHDKWGSLIAARDYINESAVNEFTFETYMELTTDVGGLQDDALLEIAVYALFNSIAEALDAKAKLEIDNPQPDLLNDFSSFIATFMGLDAGETTFETLVDVHRAGKATYAADKGVDIGTNFGTMVQVKYVTLSRENINDIETNSYVDRVVVVCRGAEKDVIERVSKQLGFERVRAIVTISDLEAWYGTALRSYQDQLGEPLLRHLRSEFNEEYRGGDTKVPPVDDLIAERNYDAIELLGIWEIEAADDTA</sequence>
<keyword evidence="2" id="KW-1185">Reference proteome</keyword>
<dbReference type="OrthoDB" id="346090at2157"/>
<evidence type="ECO:0000313" key="1">
    <source>
        <dbReference type="EMBL" id="TQQ79278.1"/>
    </source>
</evidence>
<accession>A0A8J8PBC3</accession>
<comment type="caution">
    <text evidence="1">The sequence shown here is derived from an EMBL/GenBank/DDBJ whole genome shotgun (WGS) entry which is preliminary data.</text>
</comment>
<evidence type="ECO:0000313" key="2">
    <source>
        <dbReference type="Proteomes" id="UP000705823"/>
    </source>
</evidence>
<name>A0A8J8PBC3_9EURY</name>
<proteinExistence type="predicted"/>
<dbReference type="EMBL" id="RKLU01000005">
    <property type="protein sequence ID" value="TQQ79278.1"/>
    <property type="molecule type" value="Genomic_DNA"/>
</dbReference>
<dbReference type="AlphaFoldDB" id="A0A8J8PBC3"/>
<dbReference type="Pfam" id="PF09554">
    <property type="entry name" value="RE_HaeII"/>
    <property type="match status" value="1"/>
</dbReference>
<protein>
    <submittedName>
        <fullName evidence="1">HaeII family restriction endonuclease</fullName>
    </submittedName>
</protein>
<keyword evidence="1" id="KW-0255">Endonuclease</keyword>
<dbReference type="InterPro" id="IPR019058">
    <property type="entry name" value="Restrct_endonuc_II_HaeII"/>
</dbReference>
<dbReference type="RefSeq" id="WP_142980314.1">
    <property type="nucleotide sequence ID" value="NZ_RKLU01000005.1"/>
</dbReference>
<reference evidence="1" key="1">
    <citation type="submission" date="2019-02" db="EMBL/GenBank/DDBJ databases">
        <title>Halonotius sp. a new haloarchaeum isolated from saline soil.</title>
        <authorList>
            <person name="Duran-Viseras A."/>
            <person name="Sanchez-Porro C."/>
            <person name="Ventosa A."/>
        </authorList>
    </citation>
    <scope>NUCLEOTIDE SEQUENCE</scope>
    <source>
        <strain evidence="1">F15B</strain>
    </source>
</reference>
<gene>
    <name evidence="1" type="ORF">EGH24_11640</name>
</gene>
<dbReference type="GO" id="GO:0004519">
    <property type="term" value="F:endonuclease activity"/>
    <property type="evidence" value="ECO:0007669"/>
    <property type="project" value="UniProtKB-KW"/>
</dbReference>